<evidence type="ECO:0000256" key="2">
    <source>
        <dbReference type="ARBA" id="ARBA00022457"/>
    </source>
</evidence>
<dbReference type="Pfam" id="PF08388">
    <property type="entry name" value="GIIM"/>
    <property type="match status" value="1"/>
</dbReference>
<gene>
    <name evidence="12" type="ORF">A5869_001761</name>
    <name evidence="13" type="ORF">A5869_001763</name>
</gene>
<dbReference type="NCBIfam" id="TIGR04416">
    <property type="entry name" value="group_II_RT_mat"/>
    <property type="match status" value="1"/>
</dbReference>
<comment type="catalytic activity">
    <reaction evidence="10">
        <text>DNA(n) + a 2'-deoxyribonucleoside 5'-triphosphate = DNA(n+1) + diphosphate</text>
        <dbReference type="Rhea" id="RHEA:22508"/>
        <dbReference type="Rhea" id="RHEA-COMP:17339"/>
        <dbReference type="Rhea" id="RHEA-COMP:17340"/>
        <dbReference type="ChEBI" id="CHEBI:33019"/>
        <dbReference type="ChEBI" id="CHEBI:61560"/>
        <dbReference type="ChEBI" id="CHEBI:173112"/>
        <dbReference type="EC" id="2.7.7.49"/>
    </reaction>
</comment>
<dbReference type="GO" id="GO:0003723">
    <property type="term" value="F:RNA binding"/>
    <property type="evidence" value="ECO:0007669"/>
    <property type="project" value="InterPro"/>
</dbReference>
<dbReference type="InterPro" id="IPR051083">
    <property type="entry name" value="GrpII_Intron_Splice-Mob/Def"/>
</dbReference>
<dbReference type="InterPro" id="IPR013597">
    <property type="entry name" value="Mat_intron_G2"/>
</dbReference>
<dbReference type="PROSITE" id="PS50878">
    <property type="entry name" value="RT_POL"/>
    <property type="match status" value="1"/>
</dbReference>
<comment type="similarity">
    <text evidence="9">Belongs to the bacterial reverse transcriptase family.</text>
</comment>
<dbReference type="PANTHER" id="PTHR34047">
    <property type="entry name" value="NUCLEAR INTRON MATURASE 1, MITOCHONDRIAL-RELATED"/>
    <property type="match status" value="1"/>
</dbReference>
<evidence type="ECO:0000256" key="8">
    <source>
        <dbReference type="ARBA" id="ARBA00023118"/>
    </source>
</evidence>
<dbReference type="EMBL" id="NIBL01000003">
    <property type="protein sequence ID" value="OUZ14665.1"/>
    <property type="molecule type" value="Genomic_DNA"/>
</dbReference>
<evidence type="ECO:0000256" key="4">
    <source>
        <dbReference type="ARBA" id="ARBA00022695"/>
    </source>
</evidence>
<evidence type="ECO:0000256" key="1">
    <source>
        <dbReference type="ARBA" id="ARBA00012493"/>
    </source>
</evidence>
<evidence type="ECO:0000313" key="13">
    <source>
        <dbReference type="EMBL" id="OUZ14665.1"/>
    </source>
</evidence>
<keyword evidence="4" id="KW-0548">Nucleotidyltransferase</keyword>
<comment type="caution">
    <text evidence="13">The sequence shown here is derived from an EMBL/GenBank/DDBJ whole genome shotgun (WGS) entry which is preliminary data.</text>
</comment>
<dbReference type="EMBL" id="NIBL01000003">
    <property type="protein sequence ID" value="OUZ14663.1"/>
    <property type="molecule type" value="Genomic_DNA"/>
</dbReference>
<dbReference type="Pfam" id="PF00078">
    <property type="entry name" value="RVT_1"/>
    <property type="match status" value="1"/>
</dbReference>
<evidence type="ECO:0000313" key="12">
    <source>
        <dbReference type="EMBL" id="OUZ14663.1"/>
    </source>
</evidence>
<feature type="domain" description="Reverse transcriptase" evidence="11">
    <location>
        <begin position="48"/>
        <end position="274"/>
    </location>
</feature>
<accession>A0A200HRK0</accession>
<name>A0A200HRK0_9ENTE</name>
<proteinExistence type="inferred from homology"/>
<evidence type="ECO:0000256" key="7">
    <source>
        <dbReference type="ARBA" id="ARBA00022918"/>
    </source>
</evidence>
<dbReference type="GO" id="GO:0051607">
    <property type="term" value="P:defense response to virus"/>
    <property type="evidence" value="ECO:0007669"/>
    <property type="project" value="UniProtKB-KW"/>
</dbReference>
<dbReference type="InterPro" id="IPR030931">
    <property type="entry name" value="Group_II_RT_mat"/>
</dbReference>
<dbReference type="CDD" id="cd01651">
    <property type="entry name" value="RT_G2_intron"/>
    <property type="match status" value="1"/>
</dbReference>
<dbReference type="Gene3D" id="3.30.70.270">
    <property type="match status" value="1"/>
</dbReference>
<dbReference type="RefSeq" id="WP_087663497.1">
    <property type="nucleotide sequence ID" value="NZ_NIBL01000003.1"/>
</dbReference>
<dbReference type="InterPro" id="IPR043128">
    <property type="entry name" value="Rev_trsase/Diguanyl_cyclase"/>
</dbReference>
<evidence type="ECO:0000313" key="14">
    <source>
        <dbReference type="Proteomes" id="UP000196503"/>
    </source>
</evidence>
<keyword evidence="3" id="KW-0808">Transferase</keyword>
<evidence type="ECO:0000256" key="6">
    <source>
        <dbReference type="ARBA" id="ARBA00022842"/>
    </source>
</evidence>
<keyword evidence="6" id="KW-0460">Magnesium</keyword>
<reference evidence="13 14" key="1">
    <citation type="submission" date="2017-05" db="EMBL/GenBank/DDBJ databases">
        <title>The Genome Sequence of Enterococcus faecium 2D5_DIV0622.</title>
        <authorList>
            <consortium name="The Broad Institute Genomics Platform"/>
            <consortium name="The Broad Institute Genomic Center for Infectious Diseases"/>
            <person name="Earl A."/>
            <person name="Manson A."/>
            <person name="Schwartman J."/>
            <person name="Gilmore M."/>
            <person name="Abouelleil A."/>
            <person name="Cao P."/>
            <person name="Chapman S."/>
            <person name="Cusick C."/>
            <person name="Shea T."/>
            <person name="Young S."/>
            <person name="Neafsey D."/>
            <person name="Nusbaum C."/>
            <person name="Birren B."/>
        </authorList>
    </citation>
    <scope>NUCLEOTIDE SEQUENCE [LARGE SCALE GENOMIC DNA]</scope>
    <source>
        <strain evidence="13 14">2D5_DIV0622</strain>
    </source>
</reference>
<evidence type="ECO:0000256" key="3">
    <source>
        <dbReference type="ARBA" id="ARBA00022679"/>
    </source>
</evidence>
<keyword evidence="8" id="KW-0051">Antiviral defense</keyword>
<evidence type="ECO:0000256" key="10">
    <source>
        <dbReference type="ARBA" id="ARBA00048173"/>
    </source>
</evidence>
<keyword evidence="2" id="KW-0515">Mutator protein</keyword>
<dbReference type="Proteomes" id="UP000196503">
    <property type="component" value="Unassembled WGS sequence"/>
</dbReference>
<keyword evidence="7" id="KW-0695">RNA-directed DNA polymerase</keyword>
<evidence type="ECO:0000256" key="5">
    <source>
        <dbReference type="ARBA" id="ARBA00022723"/>
    </source>
</evidence>
<dbReference type="PANTHER" id="PTHR34047:SF8">
    <property type="entry name" value="PROTEIN YKFC"/>
    <property type="match status" value="1"/>
</dbReference>
<keyword evidence="5" id="KW-0479">Metal-binding</keyword>
<dbReference type="SUPFAM" id="SSF56672">
    <property type="entry name" value="DNA/RNA polymerases"/>
    <property type="match status" value="1"/>
</dbReference>
<evidence type="ECO:0000259" key="11">
    <source>
        <dbReference type="PROSITE" id="PS50878"/>
    </source>
</evidence>
<dbReference type="AlphaFoldDB" id="A0A200HRK0"/>
<dbReference type="InterPro" id="IPR000123">
    <property type="entry name" value="Reverse_transcriptase_msDNA"/>
</dbReference>
<organism evidence="13 14">
    <name type="scientific">Enterococcus cecorum</name>
    <dbReference type="NCBI Taxonomy" id="44008"/>
    <lineage>
        <taxon>Bacteria</taxon>
        <taxon>Bacillati</taxon>
        <taxon>Bacillota</taxon>
        <taxon>Bacilli</taxon>
        <taxon>Lactobacillales</taxon>
        <taxon>Enterococcaceae</taxon>
        <taxon>Enterococcus</taxon>
    </lineage>
</organism>
<protein>
    <recommendedName>
        <fullName evidence="1">RNA-directed DNA polymerase</fullName>
        <ecNumber evidence="1">2.7.7.49</ecNumber>
    </recommendedName>
</protein>
<evidence type="ECO:0000256" key="9">
    <source>
        <dbReference type="ARBA" id="ARBA00034120"/>
    </source>
</evidence>
<dbReference type="InterPro" id="IPR000477">
    <property type="entry name" value="RT_dom"/>
</dbReference>
<dbReference type="InterPro" id="IPR043502">
    <property type="entry name" value="DNA/RNA_pol_sf"/>
</dbReference>
<sequence>MELIERILEDRNLDSAVEAVVSNKGAAGIDKMTVYELRHYFQEHKAEIKEQIRNKKYQPQPVRRVYIPKPNGDKRPLGIPTVVDRVVQQAVAQVLSKGYERYFSQYSYGFRPNRNAHMAIEQTILYLNEGYEWVIDIDIEKYFDTVNHDKLISILREKINDATTLNLIRKFLRAGIMDDGLISESTMGVPQGGPLSPILSNVYLDKLDKELENRGLRFARYADDCNIFVKSERAADRVIKSITQWLEKKLKLKVNLTKSKVVRPTKSKFLGFSFYKSSNKAGWRCRPAKNRTKRLKEKIKTVLCRRKAIARPLEDTITKLNQIIMGWINYYRISDMKNFLKELGPWMRHKLRVVIMKMWKRPKTKYKRLSQLRNYLKCNISDEQIRQVANSRLGLYRQCGMSVVNFLLSPEVLEKKIGNKPALINPLKYYEKQRLSL</sequence>
<dbReference type="GO" id="GO:0003964">
    <property type="term" value="F:RNA-directed DNA polymerase activity"/>
    <property type="evidence" value="ECO:0007669"/>
    <property type="project" value="UniProtKB-KW"/>
</dbReference>
<dbReference type="EC" id="2.7.7.49" evidence="1"/>
<dbReference type="GO" id="GO:0046872">
    <property type="term" value="F:metal ion binding"/>
    <property type="evidence" value="ECO:0007669"/>
    <property type="project" value="UniProtKB-KW"/>
</dbReference>
<dbReference type="PRINTS" id="PR00866">
    <property type="entry name" value="RNADNAPOLMS"/>
</dbReference>